<evidence type="ECO:0000256" key="12">
    <source>
        <dbReference type="ARBA" id="ARBA00023012"/>
    </source>
</evidence>
<dbReference type="PANTHER" id="PTHR45453">
    <property type="entry name" value="PHOSPHATE REGULON SENSOR PROTEIN PHOR"/>
    <property type="match status" value="1"/>
</dbReference>
<dbReference type="InterPro" id="IPR036890">
    <property type="entry name" value="HATPase_C_sf"/>
</dbReference>
<evidence type="ECO:0000256" key="3">
    <source>
        <dbReference type="ARBA" id="ARBA00012438"/>
    </source>
</evidence>
<feature type="transmembrane region" description="Helical" evidence="14">
    <location>
        <begin position="38"/>
        <end position="58"/>
    </location>
</feature>
<evidence type="ECO:0000313" key="16">
    <source>
        <dbReference type="EMBL" id="PDO10125.1"/>
    </source>
</evidence>
<organism evidence="16 17">
    <name type="scientific">Candidatus Reconcilbacillus cellulovorans</name>
    <dbReference type="NCBI Taxonomy" id="1906605"/>
    <lineage>
        <taxon>Bacteria</taxon>
        <taxon>Bacillati</taxon>
        <taxon>Bacillota</taxon>
        <taxon>Bacilli</taxon>
        <taxon>Bacillales</taxon>
        <taxon>Paenibacillaceae</taxon>
        <taxon>Candidatus Reconcilbacillus</taxon>
    </lineage>
</organism>
<evidence type="ECO:0000256" key="6">
    <source>
        <dbReference type="ARBA" id="ARBA00022679"/>
    </source>
</evidence>
<name>A0A2A6DZG4_9BACL</name>
<dbReference type="PANTHER" id="PTHR45453:SF2">
    <property type="entry name" value="HISTIDINE KINASE"/>
    <property type="match status" value="1"/>
</dbReference>
<dbReference type="InterPro" id="IPR005467">
    <property type="entry name" value="His_kinase_dom"/>
</dbReference>
<dbReference type="AlphaFoldDB" id="A0A2A6DZG4"/>
<keyword evidence="13 14" id="KW-0472">Membrane</keyword>
<evidence type="ECO:0000256" key="11">
    <source>
        <dbReference type="ARBA" id="ARBA00022989"/>
    </source>
</evidence>
<dbReference type="Pfam" id="PF02518">
    <property type="entry name" value="HATPase_c"/>
    <property type="match status" value="1"/>
</dbReference>
<dbReference type="GO" id="GO:0004721">
    <property type="term" value="F:phosphoprotein phosphatase activity"/>
    <property type="evidence" value="ECO:0007669"/>
    <property type="project" value="TreeGrafter"/>
</dbReference>
<protein>
    <recommendedName>
        <fullName evidence="3">histidine kinase</fullName>
        <ecNumber evidence="3">2.7.13.3</ecNumber>
    </recommendedName>
</protein>
<dbReference type="SUPFAM" id="SSF55874">
    <property type="entry name" value="ATPase domain of HSP90 chaperone/DNA topoisomerase II/histidine kinase"/>
    <property type="match status" value="1"/>
</dbReference>
<dbReference type="InterPro" id="IPR004358">
    <property type="entry name" value="Sig_transdc_His_kin-like_C"/>
</dbReference>
<proteinExistence type="predicted"/>
<feature type="domain" description="Histidine kinase" evidence="15">
    <location>
        <begin position="122"/>
        <end position="341"/>
    </location>
</feature>
<dbReference type="InterPro" id="IPR036097">
    <property type="entry name" value="HisK_dim/P_sf"/>
</dbReference>
<dbReference type="EMBL" id="MOXJ01000019">
    <property type="protein sequence ID" value="PDO10125.1"/>
    <property type="molecule type" value="Genomic_DNA"/>
</dbReference>
<dbReference type="SMART" id="SM00387">
    <property type="entry name" value="HATPase_c"/>
    <property type="match status" value="1"/>
</dbReference>
<evidence type="ECO:0000259" key="15">
    <source>
        <dbReference type="PROSITE" id="PS50109"/>
    </source>
</evidence>
<comment type="subcellular location">
    <subcellularLocation>
        <location evidence="2">Cell membrane</location>
        <topology evidence="2">Multi-pass membrane protein</topology>
    </subcellularLocation>
</comment>
<keyword evidence="6" id="KW-0808">Transferase</keyword>
<keyword evidence="11 14" id="KW-1133">Transmembrane helix</keyword>
<keyword evidence="7 14" id="KW-0812">Transmembrane</keyword>
<dbReference type="Gene3D" id="3.30.565.10">
    <property type="entry name" value="Histidine kinase-like ATPase, C-terminal domain"/>
    <property type="match status" value="1"/>
</dbReference>
<dbReference type="GO" id="GO:0005886">
    <property type="term" value="C:plasma membrane"/>
    <property type="evidence" value="ECO:0007669"/>
    <property type="project" value="UniProtKB-SubCell"/>
</dbReference>
<keyword evidence="10" id="KW-0067">ATP-binding</keyword>
<dbReference type="Pfam" id="PF00512">
    <property type="entry name" value="HisKA"/>
    <property type="match status" value="1"/>
</dbReference>
<evidence type="ECO:0000256" key="4">
    <source>
        <dbReference type="ARBA" id="ARBA00022475"/>
    </source>
</evidence>
<dbReference type="PRINTS" id="PR00344">
    <property type="entry name" value="BCTRLSENSOR"/>
</dbReference>
<evidence type="ECO:0000256" key="7">
    <source>
        <dbReference type="ARBA" id="ARBA00022692"/>
    </source>
</evidence>
<evidence type="ECO:0000313" key="17">
    <source>
        <dbReference type="Proteomes" id="UP000243688"/>
    </source>
</evidence>
<evidence type="ECO:0000256" key="14">
    <source>
        <dbReference type="SAM" id="Phobius"/>
    </source>
</evidence>
<reference evidence="16 17" key="1">
    <citation type="submission" date="2016-12" db="EMBL/GenBank/DDBJ databases">
        <title>Candidatus Reconcilibacillus cellulovorans genome.</title>
        <authorList>
            <person name="Kolinko S."/>
            <person name="Wu Y.-W."/>
            <person name="Tachea F."/>
            <person name="Denzel E."/>
            <person name="Hiras J."/>
            <person name="Baecker N."/>
            <person name="Chan L.J."/>
            <person name="Eichorst S.A."/>
            <person name="Frey D."/>
            <person name="Adams P.D."/>
            <person name="Pray T."/>
            <person name="Tanjore D."/>
            <person name="Petzold C.J."/>
            <person name="Gladden J.M."/>
            <person name="Simmons B.A."/>
            <person name="Singer S.W."/>
        </authorList>
    </citation>
    <scope>NUCLEOTIDE SEQUENCE [LARGE SCALE GENOMIC DNA]</scope>
    <source>
        <strain evidence="16">JTherm</strain>
    </source>
</reference>
<dbReference type="SMART" id="SM00388">
    <property type="entry name" value="HisKA"/>
    <property type="match status" value="1"/>
</dbReference>
<evidence type="ECO:0000256" key="10">
    <source>
        <dbReference type="ARBA" id="ARBA00022840"/>
    </source>
</evidence>
<dbReference type="InterPro" id="IPR003594">
    <property type="entry name" value="HATPase_dom"/>
</dbReference>
<evidence type="ECO:0000256" key="2">
    <source>
        <dbReference type="ARBA" id="ARBA00004651"/>
    </source>
</evidence>
<dbReference type="Proteomes" id="UP000243688">
    <property type="component" value="Unassembled WGS sequence"/>
</dbReference>
<comment type="catalytic activity">
    <reaction evidence="1">
        <text>ATP + protein L-histidine = ADP + protein N-phospho-L-histidine.</text>
        <dbReference type="EC" id="2.7.13.3"/>
    </reaction>
</comment>
<dbReference type="GO" id="GO:0005524">
    <property type="term" value="F:ATP binding"/>
    <property type="evidence" value="ECO:0007669"/>
    <property type="project" value="UniProtKB-KW"/>
</dbReference>
<evidence type="ECO:0000256" key="13">
    <source>
        <dbReference type="ARBA" id="ARBA00023136"/>
    </source>
</evidence>
<keyword evidence="12" id="KW-0902">Two-component regulatory system</keyword>
<evidence type="ECO:0000256" key="1">
    <source>
        <dbReference type="ARBA" id="ARBA00000085"/>
    </source>
</evidence>
<evidence type="ECO:0000256" key="9">
    <source>
        <dbReference type="ARBA" id="ARBA00022777"/>
    </source>
</evidence>
<dbReference type="EC" id="2.7.13.3" evidence="3"/>
<keyword evidence="9" id="KW-0418">Kinase</keyword>
<dbReference type="GO" id="GO:0000155">
    <property type="term" value="F:phosphorelay sensor kinase activity"/>
    <property type="evidence" value="ECO:0007669"/>
    <property type="project" value="InterPro"/>
</dbReference>
<dbReference type="CDD" id="cd00082">
    <property type="entry name" value="HisKA"/>
    <property type="match status" value="1"/>
</dbReference>
<sequence>MSKRRFLQSRLPVLAAFAAAAVSSALYLTWRGVGRADVVYVCALIGFFAATCLAADYFRHLPLYREFRFRTGALDDALRVRSPVTAEEAELVRRLHDAHRAFFTELAETRRGHERHLEYVQLWVHQMKTPLSVISLSLEQTPDWSRPEEAAAWLDSLREETERLADGLDAMLHAARLGRPETDLAVRRTDLVALARACIAERKTAFIRSGVAPRLEADAPRIEAETDPKWIRFVLHQLLSNAIKYSALAGRTRPVVRVAVAREPSGARLTVADEGIGIPPEDVPRVFEPFFTGENGRKTREATGMGLYLAKQVLDRLGHRIELVSRPGEGTTVTVRFETRSIAATDDICRNIGI</sequence>
<keyword evidence="4" id="KW-1003">Cell membrane</keyword>
<keyword evidence="5" id="KW-0597">Phosphoprotein</keyword>
<keyword evidence="8" id="KW-0547">Nucleotide-binding</keyword>
<accession>A0A2A6DZG4</accession>
<dbReference type="GO" id="GO:0016036">
    <property type="term" value="P:cellular response to phosphate starvation"/>
    <property type="evidence" value="ECO:0007669"/>
    <property type="project" value="TreeGrafter"/>
</dbReference>
<comment type="caution">
    <text evidence="16">The sequence shown here is derived from an EMBL/GenBank/DDBJ whole genome shotgun (WGS) entry which is preliminary data.</text>
</comment>
<dbReference type="PROSITE" id="PS50109">
    <property type="entry name" value="HIS_KIN"/>
    <property type="match status" value="1"/>
</dbReference>
<evidence type="ECO:0000256" key="8">
    <source>
        <dbReference type="ARBA" id="ARBA00022741"/>
    </source>
</evidence>
<gene>
    <name evidence="16" type="ORF">BLM47_08820</name>
</gene>
<dbReference type="InterPro" id="IPR050351">
    <property type="entry name" value="BphY/WalK/GraS-like"/>
</dbReference>
<dbReference type="SUPFAM" id="SSF47384">
    <property type="entry name" value="Homodimeric domain of signal transducing histidine kinase"/>
    <property type="match status" value="1"/>
</dbReference>
<dbReference type="InterPro" id="IPR003661">
    <property type="entry name" value="HisK_dim/P_dom"/>
</dbReference>
<evidence type="ECO:0000256" key="5">
    <source>
        <dbReference type="ARBA" id="ARBA00022553"/>
    </source>
</evidence>